<organism evidence="3 4">
    <name type="scientific">Glutamicibacter uratoxydans</name>
    <name type="common">Arthrobacter uratoxydans</name>
    <dbReference type="NCBI Taxonomy" id="43667"/>
    <lineage>
        <taxon>Bacteria</taxon>
        <taxon>Bacillati</taxon>
        <taxon>Actinomycetota</taxon>
        <taxon>Actinomycetes</taxon>
        <taxon>Micrococcales</taxon>
        <taxon>Micrococcaceae</taxon>
        <taxon>Glutamicibacter</taxon>
    </lineage>
</organism>
<evidence type="ECO:0000256" key="1">
    <source>
        <dbReference type="SAM" id="MobiDB-lite"/>
    </source>
</evidence>
<evidence type="ECO:0000313" key="4">
    <source>
        <dbReference type="Proteomes" id="UP000316612"/>
    </source>
</evidence>
<name>A0A4Y4DHY0_GLUUR</name>
<dbReference type="AlphaFoldDB" id="A0A4Y4DHY0"/>
<evidence type="ECO:0000256" key="2">
    <source>
        <dbReference type="SAM" id="SignalP"/>
    </source>
</evidence>
<feature type="chain" id="PRO_5039012781" description="TPM domain-containing protein" evidence="2">
    <location>
        <begin position="29"/>
        <end position="516"/>
    </location>
</feature>
<reference evidence="3 4" key="1">
    <citation type="submission" date="2019-06" db="EMBL/GenBank/DDBJ databases">
        <title>Whole genome shotgun sequence of Glutamicibacter uratoxydans NBRC 15515.</title>
        <authorList>
            <person name="Hosoyama A."/>
            <person name="Uohara A."/>
            <person name="Ohji S."/>
            <person name="Ichikawa N."/>
        </authorList>
    </citation>
    <scope>NUCLEOTIDE SEQUENCE [LARGE SCALE GENOMIC DNA]</scope>
    <source>
        <strain evidence="3 4">NBRC 15515</strain>
    </source>
</reference>
<evidence type="ECO:0000313" key="3">
    <source>
        <dbReference type="EMBL" id="GED04859.1"/>
    </source>
</evidence>
<dbReference type="EMBL" id="BJNY01000002">
    <property type="protein sequence ID" value="GED04859.1"/>
    <property type="molecule type" value="Genomic_DNA"/>
</dbReference>
<comment type="caution">
    <text evidence="3">The sequence shown here is derived from an EMBL/GenBank/DDBJ whole genome shotgun (WGS) entry which is preliminary data.</text>
</comment>
<gene>
    <name evidence="3" type="ORF">AUR04nite_03910</name>
</gene>
<dbReference type="OrthoDB" id="4946711at2"/>
<keyword evidence="4" id="KW-1185">Reference proteome</keyword>
<keyword evidence="2" id="KW-0732">Signal</keyword>
<dbReference type="Proteomes" id="UP000316612">
    <property type="component" value="Unassembled WGS sequence"/>
</dbReference>
<proteinExistence type="predicted"/>
<feature type="signal peptide" evidence="2">
    <location>
        <begin position="1"/>
        <end position="28"/>
    </location>
</feature>
<dbReference type="RefSeq" id="WP_141361414.1">
    <property type="nucleotide sequence ID" value="NZ_BAAAJL010000003.1"/>
</dbReference>
<accession>A0A4Y4DHY0</accession>
<feature type="region of interest" description="Disordered" evidence="1">
    <location>
        <begin position="36"/>
        <end position="60"/>
    </location>
</feature>
<evidence type="ECO:0008006" key="5">
    <source>
        <dbReference type="Google" id="ProtNLM"/>
    </source>
</evidence>
<sequence>MNLSPAGIPRRLLASLLLTFLLFSSSFAAPALAQGSDGEEQNFQPIYPSKPSTAPKDEKDEKDIVLPDIVAEDGDFHLAVIDSQQKKIDNQKVLDGVREIMGQTNAKLVVGVDGPKNTWKGGAAQFIRGMTLFGPTSYLLLHDDWPDTSDKVGLIQDGWIVIGLVLPTDDGAGGEIAIDRAWNVRGDRKAALEHSVEALRPAMDQQNYTQAVIEAVRATTEELNAPKDYFSKITPKTSEGKKILAVSVLGGLLALTAFIYSTSRIRAARRTAEQRRQKRGLQLQERLRSQSQKLASARLPELQLPADSLAATRGAQFLAAVPSVIEEARQAADGVVEAAGVSAAQLERLEQASTAQDTLLDAFTALDGLLGHDKPDHRRFSSTISAHKELLESCALFMDDAKASALPAAPQLRAHLVTDTNALLEARQWLNSPKFRTVEPAAMLQNLWQLRISLNATLQSLAEQAKAQDIKLPQEITKYLNGPATGTAQRLDDIATLEHAAQWVQRWSTGRQKDRA</sequence>
<protein>
    <recommendedName>
        <fullName evidence="5">TPM domain-containing protein</fullName>
    </recommendedName>
</protein>